<accession>A0AAV9JBZ5</accession>
<feature type="region of interest" description="Disordered" evidence="1">
    <location>
        <begin position="274"/>
        <end position="312"/>
    </location>
</feature>
<proteinExistence type="predicted"/>
<feature type="region of interest" description="Disordered" evidence="1">
    <location>
        <begin position="1"/>
        <end position="21"/>
    </location>
</feature>
<keyword evidence="3" id="KW-1185">Reference proteome</keyword>
<sequence length="312" mass="33994">MAESLPSPSVLSPSTPAPLFQPSFEPDVPPMQAFAADYEDPQVGIIRSATAPLFPSTSGTPLSLLDQRLQELQGFIPLLWHQVDRPSNSSFEILRGHFKASISHLITSNASCEDSDLQTRVRILENHVRQLWGHLTTPIPLDGSGLWTLRMLGSALLPGAVNVPACPPSVPMDPADIMTPARPLQAQPSLTNTLDGDFLPEADERAEALDDSNSNAAAFAFTDAQYANGFVDPQQLFRPLDGPSTQMLPPSYMPMTQHDSAEALRWRVQQGGLTALQRGQRYPPKSRQQRDSAYDTGEDEFGARDLAGGQLQ</sequence>
<name>A0AAV9JBZ5_9PEZI</name>
<evidence type="ECO:0000313" key="2">
    <source>
        <dbReference type="EMBL" id="KAK4542546.1"/>
    </source>
</evidence>
<feature type="compositionally biased region" description="Low complexity" evidence="1">
    <location>
        <begin position="1"/>
        <end position="18"/>
    </location>
</feature>
<protein>
    <submittedName>
        <fullName evidence="2">Uncharacterized protein</fullName>
    </submittedName>
</protein>
<evidence type="ECO:0000256" key="1">
    <source>
        <dbReference type="SAM" id="MobiDB-lite"/>
    </source>
</evidence>
<dbReference type="AlphaFoldDB" id="A0AAV9JBZ5"/>
<organism evidence="2 3">
    <name type="scientific">Oleoguttula mirabilis</name>
    <dbReference type="NCBI Taxonomy" id="1507867"/>
    <lineage>
        <taxon>Eukaryota</taxon>
        <taxon>Fungi</taxon>
        <taxon>Dikarya</taxon>
        <taxon>Ascomycota</taxon>
        <taxon>Pezizomycotina</taxon>
        <taxon>Dothideomycetes</taxon>
        <taxon>Dothideomycetidae</taxon>
        <taxon>Mycosphaerellales</taxon>
        <taxon>Teratosphaeriaceae</taxon>
        <taxon>Oleoguttula</taxon>
    </lineage>
</organism>
<comment type="caution">
    <text evidence="2">The sequence shown here is derived from an EMBL/GenBank/DDBJ whole genome shotgun (WGS) entry which is preliminary data.</text>
</comment>
<dbReference type="EMBL" id="JAVFHQ010000040">
    <property type="protein sequence ID" value="KAK4542546.1"/>
    <property type="molecule type" value="Genomic_DNA"/>
</dbReference>
<gene>
    <name evidence="2" type="ORF">LTR36_006594</name>
</gene>
<dbReference type="Proteomes" id="UP001324427">
    <property type="component" value="Unassembled WGS sequence"/>
</dbReference>
<evidence type="ECO:0000313" key="3">
    <source>
        <dbReference type="Proteomes" id="UP001324427"/>
    </source>
</evidence>
<reference evidence="2 3" key="1">
    <citation type="submission" date="2021-11" db="EMBL/GenBank/DDBJ databases">
        <title>Black yeast isolated from Biological Soil Crust.</title>
        <authorList>
            <person name="Kurbessoian T."/>
        </authorList>
    </citation>
    <scope>NUCLEOTIDE SEQUENCE [LARGE SCALE GENOMIC DNA]</scope>
    <source>
        <strain evidence="2 3">CCFEE 5522</strain>
    </source>
</reference>